<dbReference type="Pfam" id="PF04480">
    <property type="entry name" value="DUF559"/>
    <property type="match status" value="1"/>
</dbReference>
<accession>A0A930Q3S3</accession>
<dbReference type="Proteomes" id="UP000785653">
    <property type="component" value="Unassembled WGS sequence"/>
</dbReference>
<evidence type="ECO:0000313" key="4">
    <source>
        <dbReference type="Proteomes" id="UP000785653"/>
    </source>
</evidence>
<name>A0A930Q3S3_9MICC</name>
<protein>
    <submittedName>
        <fullName evidence="3">DUF559 domain-containing protein</fullName>
    </submittedName>
</protein>
<dbReference type="Pfam" id="PF13338">
    <property type="entry name" value="AbiEi_4"/>
    <property type="match status" value="1"/>
</dbReference>
<dbReference type="AlphaFoldDB" id="A0A930Q3S3"/>
<feature type="domain" description="AbiEi antitoxin N-terminal" evidence="2">
    <location>
        <begin position="76"/>
        <end position="121"/>
    </location>
</feature>
<dbReference type="Gene3D" id="3.40.960.10">
    <property type="entry name" value="VSR Endonuclease"/>
    <property type="match status" value="1"/>
</dbReference>
<gene>
    <name evidence="3" type="ORF">HXO65_03175</name>
</gene>
<dbReference type="SUPFAM" id="SSF52980">
    <property type="entry name" value="Restriction endonuclease-like"/>
    <property type="match status" value="1"/>
</dbReference>
<evidence type="ECO:0000259" key="1">
    <source>
        <dbReference type="Pfam" id="PF04480"/>
    </source>
</evidence>
<comment type="caution">
    <text evidence="3">The sequence shown here is derived from an EMBL/GenBank/DDBJ whole genome shotgun (WGS) entry which is preliminary data.</text>
</comment>
<dbReference type="InterPro" id="IPR007569">
    <property type="entry name" value="DUF559"/>
</dbReference>
<dbReference type="EMBL" id="JABZXS010000026">
    <property type="protein sequence ID" value="MBF1673192.1"/>
    <property type="molecule type" value="Genomic_DNA"/>
</dbReference>
<dbReference type="InterPro" id="IPR011335">
    <property type="entry name" value="Restrct_endonuc-II-like"/>
</dbReference>
<reference evidence="3" key="1">
    <citation type="submission" date="2020-04" db="EMBL/GenBank/DDBJ databases">
        <title>Deep metagenomics examines the oral microbiome during advanced dental caries in children, revealing novel taxa and co-occurrences with host molecules.</title>
        <authorList>
            <person name="Baker J.L."/>
            <person name="Morton J.T."/>
            <person name="Dinis M."/>
            <person name="Alvarez R."/>
            <person name="Tran N.C."/>
            <person name="Knight R."/>
            <person name="Edlund A."/>
        </authorList>
    </citation>
    <scope>NUCLEOTIDE SEQUENCE</scope>
    <source>
        <strain evidence="3">JCVI_47_bin.3</strain>
    </source>
</reference>
<sequence>MKALTYRKAANLSKYYRGFHSACLWTNTFSVESAKLSTDFTNKPHNLTQPARIKSMNTVTIPWQRVPNVLPTTPEITRAAELHPFVLNSQMLNLRGIGPKRIRKLVAEGSLQRIQRGAYIYTRDAQALTPEERLTVRCIAAQMMGLQGIFSHTSAAALWGLDVLSVPQMISVYSCSHSTSDRGRITRHYSATGPEEVTRLPGTSIMVTTVARTLQDCTRSMPFREAVVLADSIMRRGLMEPHEVTEILLSLTGYGGSAGPFLAQAVDASSESAGESLTRCLLMEHRLPLPVTQYPISCEGRNYRVDFAWPEARVILEFDGEQKYVDHPGRDRYEAARDRALARAGWTVVHLTWADIFQKEREVITHLRKLLLR</sequence>
<proteinExistence type="predicted"/>
<evidence type="ECO:0000313" key="3">
    <source>
        <dbReference type="EMBL" id="MBF1673192.1"/>
    </source>
</evidence>
<feature type="domain" description="DUF559" evidence="1">
    <location>
        <begin position="302"/>
        <end position="368"/>
    </location>
</feature>
<dbReference type="InterPro" id="IPR025159">
    <property type="entry name" value="AbiEi_N"/>
</dbReference>
<organism evidence="3 4">
    <name type="scientific">Rothia mucilaginosa</name>
    <dbReference type="NCBI Taxonomy" id="43675"/>
    <lineage>
        <taxon>Bacteria</taxon>
        <taxon>Bacillati</taxon>
        <taxon>Actinomycetota</taxon>
        <taxon>Actinomycetes</taxon>
        <taxon>Micrococcales</taxon>
        <taxon>Micrococcaceae</taxon>
        <taxon>Rothia</taxon>
    </lineage>
</organism>
<evidence type="ECO:0000259" key="2">
    <source>
        <dbReference type="Pfam" id="PF13338"/>
    </source>
</evidence>